<feature type="region of interest" description="Disordered" evidence="2">
    <location>
        <begin position="1026"/>
        <end position="1056"/>
    </location>
</feature>
<feature type="region of interest" description="Disordered" evidence="2">
    <location>
        <begin position="741"/>
        <end position="863"/>
    </location>
</feature>
<evidence type="ECO:0000313" key="3">
    <source>
        <dbReference type="EMBL" id="CAE6521794.1"/>
    </source>
</evidence>
<dbReference type="EMBL" id="CAJMWY010004165">
    <property type="protein sequence ID" value="CAE6521794.1"/>
    <property type="molecule type" value="Genomic_DNA"/>
</dbReference>
<evidence type="ECO:0000256" key="1">
    <source>
        <dbReference type="SAM" id="Coils"/>
    </source>
</evidence>
<feature type="compositionally biased region" description="Basic and acidic residues" evidence="2">
    <location>
        <begin position="833"/>
        <end position="842"/>
    </location>
</feature>
<gene>
    <name evidence="3" type="ORF">RDB_LOCUS157064</name>
</gene>
<feature type="compositionally biased region" description="Low complexity" evidence="2">
    <location>
        <begin position="415"/>
        <end position="432"/>
    </location>
</feature>
<feature type="compositionally biased region" description="Low complexity" evidence="2">
    <location>
        <begin position="296"/>
        <end position="307"/>
    </location>
</feature>
<feature type="compositionally biased region" description="Basic and acidic residues" evidence="2">
    <location>
        <begin position="1041"/>
        <end position="1056"/>
    </location>
</feature>
<feature type="compositionally biased region" description="Polar residues" evidence="2">
    <location>
        <begin position="658"/>
        <end position="696"/>
    </location>
</feature>
<feature type="region of interest" description="Disordered" evidence="2">
    <location>
        <begin position="901"/>
        <end position="942"/>
    </location>
</feature>
<sequence>MNAANLFDRNPLHVAHLQGPVDRLHDTNLRAIYERAGKILLIQRWKDLTTSAPHAFLLFESEQAANSCCNRIGAPRITTPNNSHPQSITASILQPNQPNHPALQQWLSSQNMAPSYVIKGPPSPPKAAGFPLSCLRMLNEDASEVVGKLKEFKCGPGWWRFVAQMYVANKLWAAARMVLKCEKEPDDDVIDISDDSGHEHASDDDQSDVSKTQKSSKSRASHNIWLPSKKDVNGARAKLGVVTSKPGAAAPKPATAPTVSPLYGLRVSSPESEQKAAKSAAGSEAPPFVPTPMSESPSTDTTPRTSPDVPPTVPATLPMLTRSSAARTMPTTPTAGMGAGTMNGTATALQPSRVTKSSSGSISAQPSSSSSQASLSAKPFAPAQAQPPAKSSTTPTTPSSLPHSQPTNPTPPTLSQPSSSRPIIPILIPSPSTLDKLTPSISRPNSTGPDAGSSTEATAAAGAASKVLGSQDINSKHNTSAGPKPIPNPKGLRGRKSTAPPRGPKSATPPTGPRSITPKVSTPPVGPKAYVAAFAGQKAPPTGPRALMHAIGANSSNASSTNSATTAPSTVLAPGLPSSGSTPTLGSNGTVSASTLQPVDCPTITPRQVHTSQGEMTVPPVKKEMEQVDLGDRPFASASSGSSVVPISRGSPAVPHAQSLTVRKVSSGSTGPATQKTPPISATQEPSSVAPTQGSPSARAVLPADEPPAVPMEEDSFSAPTEGDSSFGVSMEDLFSVSIAPTEDDSSIIPSRDLPTPTSTQNSLFVFTKDPVSAPPAQDPPTAPSITPTQPHRAPGRTPIRSPSREPLSFFGISSSPSSLLAALPSTSSPTKRKSDTFETRLIKRRRHRTSSSKSEPIIVEPEMSALEAEKARAAELQAEEDRVRELLGVDMSDYAESVMARLSGSDKSSSRGIVSGSEKSKSSPAQETSVESDLDMELRSLRATRNENEALKMKIKVLELTLPTAESVKNELYAERKEKSQLMEALEIERSLLTQSEALRKQSDATREGLQQRIKQLEERLSESAGALEKAREAAQAASEQRRKAEEASSAAEAERTKLGVLLDAERDLVSRERAALAEESSVKAEAQAKLAATEARLAAEQRRYAEAMDQASKERTEAKNFLDAEKAIVSAQEAKLEREKEIRAELEVKLREAEEKLKEEQVKRLEDKQSADNFLQNELTMAMKLVTAEREITKAERAKTAAEIEARESLEKELVALKEQFAASEKSLKDALDGHTSMQRDLTTFKDQLNDSERREGMLRAQLSTAGSRLAMTDARARATEDRVAEAEQVSKRHMFEVSKLQAELASERKVLMMERQALAKERMGRKDLEGKLAAAEERLATGTKQTNELQAQLQTAMSSGQGTREQLQTQRTLLHIARTRIQELEQAIQRVENDLDAARTAEATAKTMVQLWGPPRAQLSSPVSDIVEQQGEQMDAEPDSFIPLMKPPRQQSFKLKRTVAPARLLKVDMPSGEATNIDLGGLPANPDTIIDLLYKSKCAGVFWDIIMDEYGAMGCFDAAEAIAAGKIKYQP</sequence>
<evidence type="ECO:0000256" key="2">
    <source>
        <dbReference type="SAM" id="MobiDB-lite"/>
    </source>
</evidence>
<feature type="compositionally biased region" description="Pro residues" evidence="2">
    <location>
        <begin position="773"/>
        <end position="783"/>
    </location>
</feature>
<proteinExistence type="predicted"/>
<comment type="caution">
    <text evidence="3">The sequence shown here is derived from an EMBL/GenBank/DDBJ whole genome shotgun (WGS) entry which is preliminary data.</text>
</comment>
<feature type="compositionally biased region" description="Low complexity" evidence="2">
    <location>
        <begin position="814"/>
        <end position="830"/>
    </location>
</feature>
<feature type="compositionally biased region" description="Low complexity" evidence="2">
    <location>
        <begin position="1026"/>
        <end position="1040"/>
    </location>
</feature>
<keyword evidence="1" id="KW-0175">Coiled coil</keyword>
<dbReference type="Proteomes" id="UP000663861">
    <property type="component" value="Unassembled WGS sequence"/>
</dbReference>
<feature type="compositionally biased region" description="Polar residues" evidence="2">
    <location>
        <begin position="578"/>
        <end position="597"/>
    </location>
</feature>
<feature type="compositionally biased region" description="Low complexity" evidence="2">
    <location>
        <begin position="554"/>
        <end position="570"/>
    </location>
</feature>
<evidence type="ECO:0000313" key="4">
    <source>
        <dbReference type="Proteomes" id="UP000663861"/>
    </source>
</evidence>
<feature type="compositionally biased region" description="Low complexity" evidence="2">
    <location>
        <begin position="451"/>
        <end position="465"/>
    </location>
</feature>
<feature type="compositionally biased region" description="Polar residues" evidence="2">
    <location>
        <begin position="433"/>
        <end position="448"/>
    </location>
</feature>
<reference evidence="3" key="1">
    <citation type="submission" date="2021-01" db="EMBL/GenBank/DDBJ databases">
        <authorList>
            <person name="Kaushik A."/>
        </authorList>
    </citation>
    <scope>NUCLEOTIDE SEQUENCE</scope>
    <source>
        <strain evidence="3">AG4-RS23</strain>
    </source>
</reference>
<feature type="compositionally biased region" description="Polar residues" evidence="2">
    <location>
        <begin position="471"/>
        <end position="481"/>
    </location>
</feature>
<feature type="compositionally biased region" description="Polar residues" evidence="2">
    <location>
        <begin position="756"/>
        <end position="765"/>
    </location>
</feature>
<feature type="region of interest" description="Disordered" evidence="2">
    <location>
        <begin position="554"/>
        <end position="597"/>
    </location>
</feature>
<feature type="region of interest" description="Disordered" evidence="2">
    <location>
        <begin position="189"/>
        <end position="229"/>
    </location>
</feature>
<feature type="compositionally biased region" description="Low complexity" evidence="2">
    <location>
        <begin position="636"/>
        <end position="652"/>
    </location>
</feature>
<name>A0A8H3HDR9_9AGAM</name>
<feature type="compositionally biased region" description="Low complexity" evidence="2">
    <location>
        <begin position="325"/>
        <end position="348"/>
    </location>
</feature>
<feature type="coiled-coil region" evidence="1">
    <location>
        <begin position="1321"/>
        <end position="1404"/>
    </location>
</feature>
<accession>A0A8H3HDR9</accession>
<protein>
    <submittedName>
        <fullName evidence="3">Uncharacterized protein</fullName>
    </submittedName>
</protein>
<feature type="region of interest" description="Disordered" evidence="2">
    <location>
        <begin position="633"/>
        <end position="728"/>
    </location>
</feature>
<feature type="compositionally biased region" description="Low complexity" evidence="2">
    <location>
        <begin position="243"/>
        <end position="261"/>
    </location>
</feature>
<organism evidence="3 4">
    <name type="scientific">Rhizoctonia solani</name>
    <dbReference type="NCBI Taxonomy" id="456999"/>
    <lineage>
        <taxon>Eukaryota</taxon>
        <taxon>Fungi</taxon>
        <taxon>Dikarya</taxon>
        <taxon>Basidiomycota</taxon>
        <taxon>Agaricomycotina</taxon>
        <taxon>Agaricomycetes</taxon>
        <taxon>Cantharellales</taxon>
        <taxon>Ceratobasidiaceae</taxon>
        <taxon>Rhizoctonia</taxon>
    </lineage>
</organism>
<feature type="compositionally biased region" description="Low complexity" evidence="2">
    <location>
        <begin position="357"/>
        <end position="407"/>
    </location>
</feature>
<feature type="region of interest" description="Disordered" evidence="2">
    <location>
        <begin position="243"/>
        <end position="527"/>
    </location>
</feature>